<evidence type="ECO:0000256" key="4">
    <source>
        <dbReference type="ARBA" id="ARBA00049426"/>
    </source>
</evidence>
<dbReference type="GO" id="GO:0004557">
    <property type="term" value="F:alpha-galactosidase activity"/>
    <property type="evidence" value="ECO:0007669"/>
    <property type="project" value="UniProtKB-EC"/>
</dbReference>
<sequence length="728" mass="80795">MSESTYIQEINISSDTTHSRVAVHWNKSKDVEDWKVLSIVRYKPFWIHAQLHQTLASHPHLASHLLLLKSRDGPSTLVVYPISTLTVNHVLLVEDGKIKSNVNRVLPTSKEGKVWVVCYEAIGPIEERRSVSKVVDIARGLVGSTASDDDEGKGKEESDDLWDGLGICTWESFFDKDGKRIRPTKDLLLSLIPSDLPIKTFLIDDGWQDTLSTSTHRRLMSFKPYEDFGGTLKEVVDAIKDSGVEKVGVWLTLQGYWEGIHPSSTLIETYDCVEYQKGKPNGGLEDEGQPDGNSIWPPPPHEARRFWDDWFGQLKEAGIDFIKCDNQADSEMAIDPRGFHAQQSLWSTMLDSAQSHFGIRGVIMCMAQNERMLNGPGGLNFDRPKGDLVFRNSDDFNMNYSNTHPDHTHFNTYNTILTSHLCLIPDFDIFASSPSKLLPIYHALLRALGPGPILLSDTPQNPSDTRLISKLLATTKDGKKAVIKSPRPVQVLSNRWFLDNLKGNTDGPALVAGTRFDEGVGGLIGVWNVHDHSPSAIAKDKITWRDIEDLLDLEENDASEYCLTTPMRLSAIADGITTGRIVTSSNGGSFEVGLKKGECELVCVSKLYSFEGFKVGLVGLKDKFACMSGLMDIKVDQKKNTLEFTSKYISEVITLIVIRHQPIQIEGTSVHLYVDDVPAHSTREVASDDGRNGAIHLVDFDIPEKVSSGTVSVNDEGGLWKIQVVGLT</sequence>
<evidence type="ECO:0000256" key="3">
    <source>
        <dbReference type="ARBA" id="ARBA00023277"/>
    </source>
</evidence>
<dbReference type="InterPro" id="IPR017853">
    <property type="entry name" value="GH"/>
</dbReference>
<comment type="similarity">
    <text evidence="2">Belongs to the glycosyl hydrolases 36 family.</text>
</comment>
<dbReference type="AlphaFoldDB" id="A0A1B9IVP8"/>
<comment type="catalytic activity">
    <reaction evidence="4">
        <text>alpha-D-galactosyl-(1-&gt;3)-1D-myo-inositol + sucrose = raffinose + myo-inositol</text>
        <dbReference type="Rhea" id="RHEA:20161"/>
        <dbReference type="ChEBI" id="CHEBI:16634"/>
        <dbReference type="ChEBI" id="CHEBI:17268"/>
        <dbReference type="ChEBI" id="CHEBI:17505"/>
        <dbReference type="ChEBI" id="CHEBI:17992"/>
        <dbReference type="EC" id="2.4.1.82"/>
    </reaction>
</comment>
<dbReference type="PANTHER" id="PTHR31268">
    <property type="match status" value="1"/>
</dbReference>
<dbReference type="SUPFAM" id="SSF51445">
    <property type="entry name" value="(Trans)glycosidases"/>
    <property type="match status" value="1"/>
</dbReference>
<dbReference type="STRING" id="1331196.A0A1B9IVP8"/>
<evidence type="ECO:0000313" key="5">
    <source>
        <dbReference type="EMBL" id="OCF59610.1"/>
    </source>
</evidence>
<accession>A0A1B9IVP8</accession>
<reference evidence="5 6" key="1">
    <citation type="submission" date="2013-07" db="EMBL/GenBank/DDBJ databases">
        <title>The Genome Sequence of Kwoniella mangroviensis CBS10435.</title>
        <authorList>
            <consortium name="The Broad Institute Genome Sequencing Platform"/>
            <person name="Cuomo C."/>
            <person name="Litvintseva A."/>
            <person name="Chen Y."/>
            <person name="Heitman J."/>
            <person name="Sun S."/>
            <person name="Springer D."/>
            <person name="Dromer F."/>
            <person name="Young S.K."/>
            <person name="Zeng Q."/>
            <person name="Gargeya S."/>
            <person name="Fitzgerald M."/>
            <person name="Abouelleil A."/>
            <person name="Alvarado L."/>
            <person name="Berlin A.M."/>
            <person name="Chapman S.B."/>
            <person name="Dewar J."/>
            <person name="Goldberg J."/>
            <person name="Griggs A."/>
            <person name="Gujja S."/>
            <person name="Hansen M."/>
            <person name="Howarth C."/>
            <person name="Imamovic A."/>
            <person name="Larimer J."/>
            <person name="McCowan C."/>
            <person name="Murphy C."/>
            <person name="Pearson M."/>
            <person name="Priest M."/>
            <person name="Roberts A."/>
            <person name="Saif S."/>
            <person name="Shea T."/>
            <person name="Sykes S."/>
            <person name="Wortman J."/>
            <person name="Nusbaum C."/>
            <person name="Birren B."/>
        </authorList>
    </citation>
    <scope>NUCLEOTIDE SEQUENCE [LARGE SCALE GENOMIC DNA]</scope>
    <source>
        <strain evidence="5 6">CBS 10435</strain>
    </source>
</reference>
<dbReference type="Gene3D" id="3.20.20.70">
    <property type="entry name" value="Aldolase class I"/>
    <property type="match status" value="1"/>
</dbReference>
<dbReference type="InterPro" id="IPR013785">
    <property type="entry name" value="Aldolase_TIM"/>
</dbReference>
<comment type="catalytic activity">
    <reaction evidence="1">
        <text>Hydrolysis of terminal, non-reducing alpha-D-galactose residues in alpha-D-galactosides, including galactose oligosaccharides, galactomannans and galactolipids.</text>
        <dbReference type="EC" id="3.2.1.22"/>
    </reaction>
</comment>
<keyword evidence="6" id="KW-1185">Reference proteome</keyword>
<evidence type="ECO:0000313" key="6">
    <source>
        <dbReference type="Proteomes" id="UP000092583"/>
    </source>
</evidence>
<evidence type="ECO:0000256" key="2">
    <source>
        <dbReference type="ARBA" id="ARBA00007240"/>
    </source>
</evidence>
<dbReference type="Proteomes" id="UP000092583">
    <property type="component" value="Unassembled WGS sequence"/>
</dbReference>
<dbReference type="Pfam" id="PF05691">
    <property type="entry name" value="Raffinose_syn"/>
    <property type="match status" value="1"/>
</dbReference>
<dbReference type="InterPro" id="IPR008811">
    <property type="entry name" value="Glycosyl_hydrolases_36"/>
</dbReference>
<evidence type="ECO:0000256" key="1">
    <source>
        <dbReference type="ARBA" id="ARBA00001255"/>
    </source>
</evidence>
<organism evidence="5 6">
    <name type="scientific">Kwoniella mangroviensis CBS 10435</name>
    <dbReference type="NCBI Taxonomy" id="1331196"/>
    <lineage>
        <taxon>Eukaryota</taxon>
        <taxon>Fungi</taxon>
        <taxon>Dikarya</taxon>
        <taxon>Basidiomycota</taxon>
        <taxon>Agaricomycotina</taxon>
        <taxon>Tremellomycetes</taxon>
        <taxon>Tremellales</taxon>
        <taxon>Cryptococcaceae</taxon>
        <taxon>Kwoniella</taxon>
    </lineage>
</organism>
<gene>
    <name evidence="5" type="ORF">L486_02281</name>
</gene>
<dbReference type="EMBL" id="KI669460">
    <property type="protein sequence ID" value="OCF59610.1"/>
    <property type="molecule type" value="Genomic_DNA"/>
</dbReference>
<reference evidence="6" key="2">
    <citation type="submission" date="2013-12" db="EMBL/GenBank/DDBJ databases">
        <title>Evolution of pathogenesis and genome organization in the Tremellales.</title>
        <authorList>
            <person name="Cuomo C."/>
            <person name="Litvintseva A."/>
            <person name="Heitman J."/>
            <person name="Chen Y."/>
            <person name="Sun S."/>
            <person name="Springer D."/>
            <person name="Dromer F."/>
            <person name="Young S."/>
            <person name="Zeng Q."/>
            <person name="Chapman S."/>
            <person name="Gujja S."/>
            <person name="Saif S."/>
            <person name="Birren B."/>
        </authorList>
    </citation>
    <scope>NUCLEOTIDE SEQUENCE [LARGE SCALE GENOMIC DNA]</scope>
    <source>
        <strain evidence="6">CBS 10435</strain>
    </source>
</reference>
<proteinExistence type="inferred from homology"/>
<dbReference type="OrthoDB" id="4664297at2759"/>
<name>A0A1B9IVP8_9TREE</name>
<keyword evidence="3" id="KW-0119">Carbohydrate metabolism</keyword>
<dbReference type="PANTHER" id="PTHR31268:SF32">
    <property type="entry name" value="GALACTINOL--SUCROSE GALACTOSYLTRANSFERASE 2-RELATED"/>
    <property type="match status" value="1"/>
</dbReference>
<protein>
    <submittedName>
        <fullName evidence="5">Uncharacterized protein</fullName>
    </submittedName>
</protein>
<dbReference type="GO" id="GO:0047274">
    <property type="term" value="F:galactinol-sucrose galactosyltransferase activity"/>
    <property type="evidence" value="ECO:0007669"/>
    <property type="project" value="UniProtKB-EC"/>
</dbReference>